<comment type="caution">
    <text evidence="7">The sequence shown here is derived from an EMBL/GenBank/DDBJ whole genome shotgun (WGS) entry which is preliminary data.</text>
</comment>
<reference evidence="7 8" key="1">
    <citation type="submission" date="2019-12" db="EMBL/GenBank/DDBJ databases">
        <title>Spirosoma sp. HMF4905 genome sequencing and assembly.</title>
        <authorList>
            <person name="Kang H."/>
            <person name="Cha I."/>
            <person name="Kim H."/>
            <person name="Joh K."/>
        </authorList>
    </citation>
    <scope>NUCLEOTIDE SEQUENCE [LARGE SCALE GENOMIC DNA]</scope>
    <source>
        <strain evidence="7 8">HMF4905</strain>
    </source>
</reference>
<evidence type="ECO:0000256" key="3">
    <source>
        <dbReference type="ARBA" id="ARBA00023015"/>
    </source>
</evidence>
<dbReference type="RefSeq" id="WP_157590870.1">
    <property type="nucleotide sequence ID" value="NZ_WPIN01000030.1"/>
</dbReference>
<keyword evidence="1" id="KW-0678">Repressor</keyword>
<evidence type="ECO:0000256" key="5">
    <source>
        <dbReference type="ARBA" id="ARBA00023163"/>
    </source>
</evidence>
<sequence>MCNPQPYSIFRMAPPTTQERKIYPSRAKGVVHPCRAKGMKYVYFFVSAERKEKLKRYCKMKRMTQTELFSRFLAKELSENYDEVYRVYSKRERVRQRGRAYRYVLAHSRQSVK</sequence>
<keyword evidence="2" id="KW-0615">Plasmid copy control</keyword>
<organism evidence="7 8">
    <name type="scientific">Spirosoma arboris</name>
    <dbReference type="NCBI Taxonomy" id="2682092"/>
    <lineage>
        <taxon>Bacteria</taxon>
        <taxon>Pseudomonadati</taxon>
        <taxon>Bacteroidota</taxon>
        <taxon>Cytophagia</taxon>
        <taxon>Cytophagales</taxon>
        <taxon>Cytophagaceae</taxon>
        <taxon>Spirosoma</taxon>
    </lineage>
</organism>
<dbReference type="Pfam" id="PF10723">
    <property type="entry name" value="RepB-RCR_reg"/>
    <property type="match status" value="1"/>
</dbReference>
<protein>
    <recommendedName>
        <fullName evidence="6">Protein CopB</fullName>
    </recommendedName>
</protein>
<dbReference type="GO" id="GO:0006276">
    <property type="term" value="P:plasmid maintenance"/>
    <property type="evidence" value="ECO:0007669"/>
    <property type="project" value="UniProtKB-KW"/>
</dbReference>
<dbReference type="InterPro" id="IPR019661">
    <property type="entry name" value="RepA2"/>
</dbReference>
<keyword evidence="4" id="KW-0238">DNA-binding</keyword>
<dbReference type="AlphaFoldDB" id="A0A7K1SQJ5"/>
<evidence type="ECO:0000256" key="4">
    <source>
        <dbReference type="ARBA" id="ARBA00023125"/>
    </source>
</evidence>
<keyword evidence="5" id="KW-0804">Transcription</keyword>
<accession>A0A7K1SQJ5</accession>
<gene>
    <name evidence="7" type="ORF">GO755_39025</name>
</gene>
<evidence type="ECO:0000256" key="1">
    <source>
        <dbReference type="ARBA" id="ARBA00022491"/>
    </source>
</evidence>
<evidence type="ECO:0000313" key="8">
    <source>
        <dbReference type="Proteomes" id="UP000436006"/>
    </source>
</evidence>
<dbReference type="GO" id="GO:0003677">
    <property type="term" value="F:DNA binding"/>
    <property type="evidence" value="ECO:0007669"/>
    <property type="project" value="UniProtKB-KW"/>
</dbReference>
<dbReference type="Proteomes" id="UP000436006">
    <property type="component" value="Unassembled WGS sequence"/>
</dbReference>
<name>A0A7K1SQJ5_9BACT</name>
<evidence type="ECO:0000256" key="6">
    <source>
        <dbReference type="ARBA" id="ARBA00031853"/>
    </source>
</evidence>
<proteinExistence type="predicted"/>
<keyword evidence="8" id="KW-1185">Reference proteome</keyword>
<keyword evidence="3" id="KW-0805">Transcription regulation</keyword>
<evidence type="ECO:0000313" key="7">
    <source>
        <dbReference type="EMBL" id="MVM36072.1"/>
    </source>
</evidence>
<dbReference type="EMBL" id="WPIN01000030">
    <property type="protein sequence ID" value="MVM36072.1"/>
    <property type="molecule type" value="Genomic_DNA"/>
</dbReference>
<evidence type="ECO:0000256" key="2">
    <source>
        <dbReference type="ARBA" id="ARBA00022689"/>
    </source>
</evidence>